<feature type="domain" description="THD" evidence="7">
    <location>
        <begin position="160"/>
        <end position="315"/>
    </location>
</feature>
<evidence type="ECO:0000256" key="4">
    <source>
        <dbReference type="ARBA" id="ARBA00023136"/>
    </source>
</evidence>
<evidence type="ECO:0000313" key="8">
    <source>
        <dbReference type="EMBL" id="AFJ91808.1"/>
    </source>
</evidence>
<dbReference type="AlphaFoldDB" id="K9LI03"/>
<reference evidence="8" key="1">
    <citation type="submission" date="2011-06" db="EMBL/GenBank/DDBJ databases">
        <title>Cloning and characterization of the expressed genes TNF, AIF, Dermatopontin and VAMP in Ostrea edulis.</title>
        <authorList>
            <person name="Martin-Gomez L."/>
            <person name="Villalba A."/>
            <person name="Abollo E."/>
        </authorList>
    </citation>
    <scope>NUCLEOTIDE SEQUENCE</scope>
    <source>
        <strain evidence="8">TNFEST1</strain>
    </source>
</reference>
<feature type="transmembrane region" description="Helical" evidence="6">
    <location>
        <begin position="42"/>
        <end position="64"/>
    </location>
</feature>
<evidence type="ECO:0000256" key="1">
    <source>
        <dbReference type="ARBA" id="ARBA00004370"/>
    </source>
</evidence>
<sequence>MTTKMAEDKEKTKFLGTEDGGKLEDSNKKHDTTDYRTRWRNFAIVMMILNMLLLIIALTVVIVWQNDREDREVVPHPTALCLPCQDLSLHTDDDLLNLQTFSETTDSDGERVCCADTQEQLQQLVDLFVTRKYREDRARSPQYEINCAQSVRYEDEKKHFAARVVNVKREDTLKQKDNVLWDYNDAHSFINNGITYFPNTGRFNVSKKGFYYIYSQVTFQMNKTMDQEDARSMYMSLSHFIYHQRANMKNHPPEKLLESSQSKCELQSDLKTSNSTSYIGAVFYLEKGTEVMVRVTDFDRLTDSCYSNYIGLHMI</sequence>
<evidence type="ECO:0000256" key="6">
    <source>
        <dbReference type="SAM" id="Phobius"/>
    </source>
</evidence>
<dbReference type="Pfam" id="PF00229">
    <property type="entry name" value="TNF"/>
    <property type="match status" value="1"/>
</dbReference>
<feature type="compositionally biased region" description="Basic and acidic residues" evidence="5">
    <location>
        <begin position="19"/>
        <end position="29"/>
    </location>
</feature>
<dbReference type="PANTHER" id="PTHR11471">
    <property type="entry name" value="TUMOR NECROSIS FACTOR FAMILY MEMBER"/>
    <property type="match status" value="1"/>
</dbReference>
<dbReference type="InterPro" id="IPR006052">
    <property type="entry name" value="TNF_dom"/>
</dbReference>
<dbReference type="GO" id="GO:0016020">
    <property type="term" value="C:membrane"/>
    <property type="evidence" value="ECO:0007669"/>
    <property type="project" value="UniProtKB-SubCell"/>
</dbReference>
<dbReference type="GO" id="GO:0005125">
    <property type="term" value="F:cytokine activity"/>
    <property type="evidence" value="ECO:0007669"/>
    <property type="project" value="UniProtKB-KW"/>
</dbReference>
<keyword evidence="4 6" id="KW-0472">Membrane</keyword>
<dbReference type="EMBL" id="JN091866">
    <property type="protein sequence ID" value="AFJ91808.1"/>
    <property type="molecule type" value="mRNA"/>
</dbReference>
<dbReference type="GO" id="GO:0005164">
    <property type="term" value="F:tumor necrosis factor receptor binding"/>
    <property type="evidence" value="ECO:0007669"/>
    <property type="project" value="InterPro"/>
</dbReference>
<evidence type="ECO:0000256" key="2">
    <source>
        <dbReference type="ARBA" id="ARBA00008670"/>
    </source>
</evidence>
<proteinExistence type="evidence at transcript level"/>
<comment type="subcellular location">
    <subcellularLocation>
        <location evidence="1">Membrane</location>
    </subcellularLocation>
</comment>
<name>K9LI03_OSTED</name>
<accession>K9LI03</accession>
<evidence type="ECO:0000256" key="3">
    <source>
        <dbReference type="ARBA" id="ARBA00022514"/>
    </source>
</evidence>
<feature type="compositionally biased region" description="Basic and acidic residues" evidence="5">
    <location>
        <begin position="1"/>
        <end position="13"/>
    </location>
</feature>
<feature type="region of interest" description="Disordered" evidence="5">
    <location>
        <begin position="1"/>
        <end position="29"/>
    </location>
</feature>
<protein>
    <submittedName>
        <fullName evidence="8">Tumor necrosis factor</fullName>
    </submittedName>
</protein>
<keyword evidence="6" id="KW-0812">Transmembrane</keyword>
<evidence type="ECO:0000259" key="7">
    <source>
        <dbReference type="PROSITE" id="PS50049"/>
    </source>
</evidence>
<dbReference type="PROSITE" id="PS50049">
    <property type="entry name" value="THD_2"/>
    <property type="match status" value="1"/>
</dbReference>
<keyword evidence="3" id="KW-0202">Cytokine</keyword>
<dbReference type="PANTHER" id="PTHR11471:SF13">
    <property type="entry name" value="TNF FAMILY PROFILE DOMAIN-CONTAINING PROTEIN"/>
    <property type="match status" value="1"/>
</dbReference>
<dbReference type="GO" id="GO:0006955">
    <property type="term" value="P:immune response"/>
    <property type="evidence" value="ECO:0007669"/>
    <property type="project" value="InterPro"/>
</dbReference>
<evidence type="ECO:0000256" key="5">
    <source>
        <dbReference type="SAM" id="MobiDB-lite"/>
    </source>
</evidence>
<dbReference type="SUPFAM" id="SSF49842">
    <property type="entry name" value="TNF-like"/>
    <property type="match status" value="1"/>
</dbReference>
<dbReference type="SMART" id="SM00207">
    <property type="entry name" value="TNF"/>
    <property type="match status" value="1"/>
</dbReference>
<organism evidence="8">
    <name type="scientific">Ostrea edulis</name>
    <name type="common">Native oyster</name>
    <name type="synonym">European flat oyster</name>
    <dbReference type="NCBI Taxonomy" id="37623"/>
    <lineage>
        <taxon>Eukaryota</taxon>
        <taxon>Metazoa</taxon>
        <taxon>Spiralia</taxon>
        <taxon>Lophotrochozoa</taxon>
        <taxon>Mollusca</taxon>
        <taxon>Bivalvia</taxon>
        <taxon>Autobranchia</taxon>
        <taxon>Pteriomorphia</taxon>
        <taxon>Ostreida</taxon>
        <taxon>Ostreoidea</taxon>
        <taxon>Ostreidae</taxon>
        <taxon>Ostrea</taxon>
    </lineage>
</organism>
<dbReference type="GO" id="GO:0005615">
    <property type="term" value="C:extracellular space"/>
    <property type="evidence" value="ECO:0007669"/>
    <property type="project" value="UniProtKB-KW"/>
</dbReference>
<keyword evidence="6" id="KW-1133">Transmembrane helix</keyword>
<dbReference type="Gene3D" id="2.60.120.40">
    <property type="match status" value="1"/>
</dbReference>
<comment type="similarity">
    <text evidence="2">Belongs to the tumor necrosis factor family.</text>
</comment>
<dbReference type="InterPro" id="IPR008983">
    <property type="entry name" value="Tumour_necrosis_fac-like_dom"/>
</dbReference>